<evidence type="ECO:0000313" key="6">
    <source>
        <dbReference type="Proteomes" id="UP000070054"/>
    </source>
</evidence>
<evidence type="ECO:0000256" key="2">
    <source>
        <dbReference type="ARBA" id="ARBA00023242"/>
    </source>
</evidence>
<feature type="domain" description="Zn(2)-C6 fungal-type" evidence="4">
    <location>
        <begin position="32"/>
        <end position="61"/>
    </location>
</feature>
<dbReference type="GO" id="GO:0045944">
    <property type="term" value="P:positive regulation of transcription by RNA polymerase II"/>
    <property type="evidence" value="ECO:0007669"/>
    <property type="project" value="TreeGrafter"/>
</dbReference>
<sequence>APDRCIRDEGAALCLTAFMARKKRDYVPKVKGCYECSQRRIDCDGTRPSCAKCRNRGITCSGFVLKYKFLDGFSSRQRSTSGGRSALLKHSLAQTSAHGPARDKSKVLEPFRDSQAWDDVYWNSSARTYGDGGEWSAQGGGSERDLGRDVSDRKDHADDEEKLSSGVINDLCIISQISRSDADAVSAGPLSPVNLGVLEPWKEFLLTHFSEAIAPEMVVVDDINNGWRRLILPIAWSNTMVMDAVLAVSAFHLSGRAILQPVVNPDRLYALAISQLLNRKDLADRSDEPKQLVVLAIVVLLVSVMVNGMPDFPIVFQMLESAVTAIGGDTALADGGEMGSFLLRQIRKMRVYAAPLVSQDAGKNAILYHARESFDCLYYYYNLYPDHCPTFDLIADIRQQAFNMYLCRVLTNDNETPLLPLCIDAIETFQRSLEAFPEGALGEHILVWPTFIAALECHNSEQRLFFETFLLRQYHRNNFLNIPKALVFLRAIWSQDSGQLCWPALIPELRVFIM</sequence>
<dbReference type="EMBL" id="JEMN01000979">
    <property type="protein sequence ID" value="KXH53417.1"/>
    <property type="molecule type" value="Genomic_DNA"/>
</dbReference>
<feature type="non-terminal residue" evidence="5">
    <location>
        <position position="1"/>
    </location>
</feature>
<dbReference type="Pfam" id="PF00172">
    <property type="entry name" value="Zn_clus"/>
    <property type="match status" value="1"/>
</dbReference>
<evidence type="ECO:0000313" key="5">
    <source>
        <dbReference type="EMBL" id="KXH53417.1"/>
    </source>
</evidence>
<dbReference type="PANTHER" id="PTHR37534:SF17">
    <property type="entry name" value="ZN(2)-C6 FUNGAL-TYPE DOMAIN-CONTAINING PROTEIN"/>
    <property type="match status" value="1"/>
</dbReference>
<evidence type="ECO:0000256" key="1">
    <source>
        <dbReference type="ARBA" id="ARBA00004123"/>
    </source>
</evidence>
<dbReference type="GO" id="GO:0008270">
    <property type="term" value="F:zinc ion binding"/>
    <property type="evidence" value="ECO:0007669"/>
    <property type="project" value="InterPro"/>
</dbReference>
<comment type="subcellular location">
    <subcellularLocation>
        <location evidence="1">Nucleus</location>
    </subcellularLocation>
</comment>
<dbReference type="CDD" id="cd00067">
    <property type="entry name" value="GAL4"/>
    <property type="match status" value="1"/>
</dbReference>
<evidence type="ECO:0000259" key="4">
    <source>
        <dbReference type="PROSITE" id="PS50048"/>
    </source>
</evidence>
<dbReference type="SUPFAM" id="SSF57701">
    <property type="entry name" value="Zn2/Cys6 DNA-binding domain"/>
    <property type="match status" value="1"/>
</dbReference>
<dbReference type="InterPro" id="IPR001138">
    <property type="entry name" value="Zn2Cys6_DnaBD"/>
</dbReference>
<accession>A0A135TZ46</accession>
<dbReference type="AlphaFoldDB" id="A0A135TZ46"/>
<dbReference type="Pfam" id="PF11951">
    <property type="entry name" value="Fungal_trans_2"/>
    <property type="match status" value="2"/>
</dbReference>
<evidence type="ECO:0000256" key="3">
    <source>
        <dbReference type="SAM" id="MobiDB-lite"/>
    </source>
</evidence>
<feature type="compositionally biased region" description="Basic and acidic residues" evidence="3">
    <location>
        <begin position="142"/>
        <end position="161"/>
    </location>
</feature>
<protein>
    <recommendedName>
        <fullName evidence="4">Zn(2)-C6 fungal-type domain-containing protein</fullName>
    </recommendedName>
</protein>
<comment type="caution">
    <text evidence="5">The sequence shown here is derived from an EMBL/GenBank/DDBJ whole genome shotgun (WGS) entry which is preliminary data.</text>
</comment>
<feature type="compositionally biased region" description="Gly residues" evidence="3">
    <location>
        <begin position="132"/>
        <end position="141"/>
    </location>
</feature>
<dbReference type="Proteomes" id="UP000070054">
    <property type="component" value="Unassembled WGS sequence"/>
</dbReference>
<organism evidence="5 6">
    <name type="scientific">Colletotrichum nymphaeae SA-01</name>
    <dbReference type="NCBI Taxonomy" id="1460502"/>
    <lineage>
        <taxon>Eukaryota</taxon>
        <taxon>Fungi</taxon>
        <taxon>Dikarya</taxon>
        <taxon>Ascomycota</taxon>
        <taxon>Pezizomycotina</taxon>
        <taxon>Sordariomycetes</taxon>
        <taxon>Hypocreomycetidae</taxon>
        <taxon>Glomerellales</taxon>
        <taxon>Glomerellaceae</taxon>
        <taxon>Colletotrichum</taxon>
        <taxon>Colletotrichum acutatum species complex</taxon>
    </lineage>
</organism>
<gene>
    <name evidence="5" type="ORF">CNYM01_01162</name>
</gene>
<feature type="region of interest" description="Disordered" evidence="3">
    <location>
        <begin position="132"/>
        <end position="161"/>
    </location>
</feature>
<dbReference type="OrthoDB" id="5386330at2759"/>
<keyword evidence="2" id="KW-0539">Nucleus</keyword>
<proteinExistence type="predicted"/>
<dbReference type="GO" id="GO:0000981">
    <property type="term" value="F:DNA-binding transcription factor activity, RNA polymerase II-specific"/>
    <property type="evidence" value="ECO:0007669"/>
    <property type="project" value="InterPro"/>
</dbReference>
<dbReference type="InterPro" id="IPR036864">
    <property type="entry name" value="Zn2-C6_fun-type_DNA-bd_sf"/>
</dbReference>
<dbReference type="PROSITE" id="PS00463">
    <property type="entry name" value="ZN2_CY6_FUNGAL_1"/>
    <property type="match status" value="1"/>
</dbReference>
<dbReference type="GO" id="GO:0000976">
    <property type="term" value="F:transcription cis-regulatory region binding"/>
    <property type="evidence" value="ECO:0007669"/>
    <property type="project" value="TreeGrafter"/>
</dbReference>
<dbReference type="PANTHER" id="PTHR37534">
    <property type="entry name" value="TRANSCRIPTIONAL ACTIVATOR PROTEIN UGA3"/>
    <property type="match status" value="1"/>
</dbReference>
<dbReference type="GO" id="GO:0005634">
    <property type="term" value="C:nucleus"/>
    <property type="evidence" value="ECO:0007669"/>
    <property type="project" value="UniProtKB-SubCell"/>
</dbReference>
<reference evidence="5 6" key="1">
    <citation type="submission" date="2014-02" db="EMBL/GenBank/DDBJ databases">
        <title>The genome sequence of Colletotrichum nymphaeae SA-01.</title>
        <authorList>
            <person name="Baroncelli R."/>
            <person name="Thon M.R."/>
        </authorList>
    </citation>
    <scope>NUCLEOTIDE SEQUENCE [LARGE SCALE GENOMIC DNA]</scope>
    <source>
        <strain evidence="5 6">SA-01</strain>
    </source>
</reference>
<dbReference type="InterPro" id="IPR021858">
    <property type="entry name" value="Fun_TF"/>
</dbReference>
<keyword evidence="6" id="KW-1185">Reference proteome</keyword>
<name>A0A135TZ46_9PEZI</name>
<dbReference type="PROSITE" id="PS50048">
    <property type="entry name" value="ZN2_CY6_FUNGAL_2"/>
    <property type="match status" value="1"/>
</dbReference>
<dbReference type="Gene3D" id="4.10.240.10">
    <property type="entry name" value="Zn(2)-C6 fungal-type DNA-binding domain"/>
    <property type="match status" value="1"/>
</dbReference>